<accession>E2AF46</accession>
<gene>
    <name evidence="1" type="ORF">EAG_06508</name>
</gene>
<reference evidence="1 2" key="1">
    <citation type="journal article" date="2010" name="Science">
        <title>Genomic comparison of the ants Camponotus floridanus and Harpegnathos saltator.</title>
        <authorList>
            <person name="Bonasio R."/>
            <person name="Zhang G."/>
            <person name="Ye C."/>
            <person name="Mutti N.S."/>
            <person name="Fang X."/>
            <person name="Qin N."/>
            <person name="Donahue G."/>
            <person name="Yang P."/>
            <person name="Li Q."/>
            <person name="Li C."/>
            <person name="Zhang P."/>
            <person name="Huang Z."/>
            <person name="Berger S.L."/>
            <person name="Reinberg D."/>
            <person name="Wang J."/>
            <person name="Liebig J."/>
        </authorList>
    </citation>
    <scope>NUCLEOTIDE SEQUENCE [LARGE SCALE GENOMIC DNA]</scope>
    <source>
        <strain evidence="2">C129</strain>
    </source>
</reference>
<keyword evidence="2" id="KW-1185">Reference proteome</keyword>
<organism evidence="2">
    <name type="scientific">Camponotus floridanus</name>
    <name type="common">Florida carpenter ant</name>
    <dbReference type="NCBI Taxonomy" id="104421"/>
    <lineage>
        <taxon>Eukaryota</taxon>
        <taxon>Metazoa</taxon>
        <taxon>Ecdysozoa</taxon>
        <taxon>Arthropoda</taxon>
        <taxon>Hexapoda</taxon>
        <taxon>Insecta</taxon>
        <taxon>Pterygota</taxon>
        <taxon>Neoptera</taxon>
        <taxon>Endopterygota</taxon>
        <taxon>Hymenoptera</taxon>
        <taxon>Apocrita</taxon>
        <taxon>Aculeata</taxon>
        <taxon>Formicoidea</taxon>
        <taxon>Formicidae</taxon>
        <taxon>Formicinae</taxon>
        <taxon>Camponotus</taxon>
    </lineage>
</organism>
<evidence type="ECO:0000313" key="1">
    <source>
        <dbReference type="EMBL" id="EFN67944.1"/>
    </source>
</evidence>
<dbReference type="InParanoid" id="E2AF46"/>
<evidence type="ECO:0000313" key="2">
    <source>
        <dbReference type="Proteomes" id="UP000000311"/>
    </source>
</evidence>
<name>E2AF46_CAMFO</name>
<dbReference type="Proteomes" id="UP000000311">
    <property type="component" value="Unassembled WGS sequence"/>
</dbReference>
<dbReference type="EMBL" id="GL439000">
    <property type="protein sequence ID" value="EFN67944.1"/>
    <property type="molecule type" value="Genomic_DNA"/>
</dbReference>
<dbReference type="AlphaFoldDB" id="E2AF46"/>
<protein>
    <submittedName>
        <fullName evidence="1">Uncharacterized protein</fullName>
    </submittedName>
</protein>
<sequence length="38" mass="4410">MDEDERPESAVVHSLIQSIQHSILLVNFWQYESALVPK</sequence>
<proteinExistence type="predicted"/>